<gene>
    <name evidence="2" type="ORF">F7O44_22100</name>
</gene>
<dbReference type="Pfam" id="PF19608">
    <property type="entry name" value="DUF6113"/>
    <property type="match status" value="1"/>
</dbReference>
<feature type="transmembrane region" description="Helical" evidence="1">
    <location>
        <begin position="12"/>
        <end position="35"/>
    </location>
</feature>
<feature type="transmembrane region" description="Helical" evidence="1">
    <location>
        <begin position="67"/>
        <end position="85"/>
    </location>
</feature>
<reference evidence="2 3" key="1">
    <citation type="submission" date="2019-11" db="EMBL/GenBank/DDBJ databases">
        <authorList>
            <person name="Li X.-J."/>
            <person name="Feng X.-M."/>
        </authorList>
    </citation>
    <scope>NUCLEOTIDE SEQUENCE [LARGE SCALE GENOMIC DNA]</scope>
    <source>
        <strain evidence="2 3">XMNu-373</strain>
    </source>
</reference>
<dbReference type="AlphaFoldDB" id="A0A7K3M913"/>
<dbReference type="Proteomes" id="UP000460435">
    <property type="component" value="Unassembled WGS sequence"/>
</dbReference>
<evidence type="ECO:0000313" key="3">
    <source>
        <dbReference type="Proteomes" id="UP000460435"/>
    </source>
</evidence>
<proteinExistence type="predicted"/>
<organism evidence="2 3">
    <name type="scientific">Phytoactinopolyspora mesophila</name>
    <dbReference type="NCBI Taxonomy" id="2650750"/>
    <lineage>
        <taxon>Bacteria</taxon>
        <taxon>Bacillati</taxon>
        <taxon>Actinomycetota</taxon>
        <taxon>Actinomycetes</taxon>
        <taxon>Jiangellales</taxon>
        <taxon>Jiangellaceae</taxon>
        <taxon>Phytoactinopolyspora</taxon>
    </lineage>
</organism>
<accession>A0A7K3M913</accession>
<feature type="transmembrane region" description="Helical" evidence="1">
    <location>
        <begin position="97"/>
        <end position="118"/>
    </location>
</feature>
<keyword evidence="1" id="KW-1133">Transmembrane helix</keyword>
<evidence type="ECO:0000313" key="2">
    <source>
        <dbReference type="EMBL" id="NDL59769.1"/>
    </source>
</evidence>
<dbReference type="EMBL" id="WLZY01000008">
    <property type="protein sequence ID" value="NDL59769.1"/>
    <property type="molecule type" value="Genomic_DNA"/>
</dbReference>
<sequence>MASFEASRVGRAARLLLVAALGGLAVIVAVTGAFLHRWASPAGLALALGAVFGISVFARYAARTRWGIAWVGLAWLAPILVLAQPRSAGDVVIAGDAAGLTLLFGGAMAVSVALGMGAGRPQGDKVVRIEENNSTYVE</sequence>
<protein>
    <submittedName>
        <fullName evidence="2">Uncharacterized protein</fullName>
    </submittedName>
</protein>
<name>A0A7K3M913_9ACTN</name>
<evidence type="ECO:0000256" key="1">
    <source>
        <dbReference type="SAM" id="Phobius"/>
    </source>
</evidence>
<keyword evidence="1" id="KW-0472">Membrane</keyword>
<dbReference type="InterPro" id="IPR046095">
    <property type="entry name" value="DUF6113"/>
</dbReference>
<keyword evidence="1" id="KW-0812">Transmembrane</keyword>
<keyword evidence="3" id="KW-1185">Reference proteome</keyword>
<feature type="transmembrane region" description="Helical" evidence="1">
    <location>
        <begin position="41"/>
        <end position="60"/>
    </location>
</feature>
<comment type="caution">
    <text evidence="2">The sequence shown here is derived from an EMBL/GenBank/DDBJ whole genome shotgun (WGS) entry which is preliminary data.</text>
</comment>
<dbReference type="RefSeq" id="WP_162452451.1">
    <property type="nucleotide sequence ID" value="NZ_WLZY01000008.1"/>
</dbReference>